<dbReference type="SUPFAM" id="SSF54534">
    <property type="entry name" value="FKBP-like"/>
    <property type="match status" value="1"/>
</dbReference>
<evidence type="ECO:0000256" key="5">
    <source>
        <dbReference type="PROSITE-ProRule" id="PRU00278"/>
    </source>
</evidence>
<reference evidence="8 9" key="1">
    <citation type="submission" date="2015-09" db="EMBL/GenBank/DDBJ databases">
        <title>Identification and resolution of microdiversity through metagenomic sequencing of parallel consortia.</title>
        <authorList>
            <person name="Nelson W.C."/>
            <person name="Romine M.F."/>
            <person name="Lindemann S.R."/>
        </authorList>
    </citation>
    <scope>NUCLEOTIDE SEQUENCE [LARGE SCALE GENOMIC DNA]</scope>
    <source>
        <strain evidence="8">HL-91</strain>
    </source>
</reference>
<dbReference type="AlphaFoldDB" id="A0A0P7WZK6"/>
<keyword evidence="2" id="KW-0732">Signal</keyword>
<dbReference type="Proteomes" id="UP000182045">
    <property type="component" value="Unassembled WGS sequence"/>
</dbReference>
<evidence type="ECO:0000256" key="2">
    <source>
        <dbReference type="ARBA" id="ARBA00022729"/>
    </source>
</evidence>
<dbReference type="GO" id="GO:0003755">
    <property type="term" value="F:peptidyl-prolyl cis-trans isomerase activity"/>
    <property type="evidence" value="ECO:0007669"/>
    <property type="project" value="UniProtKB-KW"/>
</dbReference>
<dbReference type="OrthoDB" id="9791746at2"/>
<dbReference type="InterPro" id="IPR027304">
    <property type="entry name" value="Trigger_fact/SurA_dom_sf"/>
</dbReference>
<dbReference type="EMBL" id="FBYC01000004">
    <property type="protein sequence ID" value="CUX80347.1"/>
    <property type="molecule type" value="Genomic_DNA"/>
</dbReference>
<evidence type="ECO:0000256" key="4">
    <source>
        <dbReference type="ARBA" id="ARBA00031484"/>
    </source>
</evidence>
<dbReference type="InterPro" id="IPR050280">
    <property type="entry name" value="OMP_Chaperone_SurA"/>
</dbReference>
<evidence type="ECO:0000256" key="3">
    <source>
        <dbReference type="ARBA" id="ARBA00030642"/>
    </source>
</evidence>
<accession>A0A0P7WZK6</accession>
<dbReference type="PROSITE" id="PS50198">
    <property type="entry name" value="PPIC_PPIASE_2"/>
    <property type="match status" value="1"/>
</dbReference>
<dbReference type="STRING" id="1666912.Ga0058931_1056"/>
<evidence type="ECO:0000259" key="6">
    <source>
        <dbReference type="PROSITE" id="PS50198"/>
    </source>
</evidence>
<dbReference type="PANTHER" id="PTHR47637:SF1">
    <property type="entry name" value="CHAPERONE SURA"/>
    <property type="match status" value="1"/>
</dbReference>
<dbReference type="Gene3D" id="3.10.50.40">
    <property type="match status" value="1"/>
</dbReference>
<organism evidence="8 9">
    <name type="scientific">Roseibaca calidilacus</name>
    <dbReference type="NCBI Taxonomy" id="1666912"/>
    <lineage>
        <taxon>Bacteria</taxon>
        <taxon>Pseudomonadati</taxon>
        <taxon>Pseudomonadota</taxon>
        <taxon>Alphaproteobacteria</taxon>
        <taxon>Rhodobacterales</taxon>
        <taxon>Paracoccaceae</taxon>
        <taxon>Roseinatronobacter</taxon>
    </lineage>
</organism>
<evidence type="ECO:0000313" key="10">
    <source>
        <dbReference type="Proteomes" id="UP000182045"/>
    </source>
</evidence>
<dbReference type="RefSeq" id="WP_072245408.1">
    <property type="nucleotide sequence ID" value="NZ_FBYC01000004.1"/>
</dbReference>
<dbReference type="Gene3D" id="1.10.4030.10">
    <property type="entry name" value="Porin chaperone SurA, peptide-binding domain"/>
    <property type="match status" value="1"/>
</dbReference>
<protein>
    <recommendedName>
        <fullName evidence="1">Parvulin-like PPIase</fullName>
    </recommendedName>
    <alternativeName>
        <fullName evidence="3">Peptidyl-prolyl cis-trans isomerase plp</fullName>
    </alternativeName>
    <alternativeName>
        <fullName evidence="4">Rotamase plp</fullName>
    </alternativeName>
</protein>
<gene>
    <name evidence="8" type="primary">surA</name>
    <name evidence="7" type="ORF">Ga0058931_1056</name>
    <name evidence="8" type="ORF">HLUCCA05_13245</name>
</gene>
<evidence type="ECO:0000256" key="1">
    <source>
        <dbReference type="ARBA" id="ARBA00018370"/>
    </source>
</evidence>
<comment type="caution">
    <text evidence="8">The sequence shown here is derived from an EMBL/GenBank/DDBJ whole genome shotgun (WGS) entry which is preliminary data.</text>
</comment>
<dbReference type="PANTHER" id="PTHR47637">
    <property type="entry name" value="CHAPERONE SURA"/>
    <property type="match status" value="1"/>
</dbReference>
<dbReference type="PATRIC" id="fig|1666912.4.peg.552"/>
<keyword evidence="5 8" id="KW-0413">Isomerase</keyword>
<name>A0A0P7WZK6_9RHOB</name>
<keyword evidence="5" id="KW-0697">Rotamase</keyword>
<keyword evidence="10" id="KW-1185">Reference proteome</keyword>
<dbReference type="EMBL" id="LJSG01000010">
    <property type="protein sequence ID" value="KPP92984.1"/>
    <property type="molecule type" value="Genomic_DNA"/>
</dbReference>
<reference evidence="7 10" key="2">
    <citation type="submission" date="2016-01" db="EMBL/GenBank/DDBJ databases">
        <authorList>
            <person name="Varghese N."/>
        </authorList>
    </citation>
    <scope>NUCLEOTIDE SEQUENCE [LARGE SCALE GENOMIC DNA]</scope>
    <source>
        <strain evidence="7 10">HL-91</strain>
    </source>
</reference>
<proteinExistence type="predicted"/>
<feature type="domain" description="PpiC" evidence="6">
    <location>
        <begin position="171"/>
        <end position="267"/>
    </location>
</feature>
<evidence type="ECO:0000313" key="9">
    <source>
        <dbReference type="Proteomes" id="UP000050413"/>
    </source>
</evidence>
<dbReference type="InterPro" id="IPR000297">
    <property type="entry name" value="PPIase_PpiC"/>
</dbReference>
<evidence type="ECO:0000313" key="8">
    <source>
        <dbReference type="EMBL" id="KPP92984.1"/>
    </source>
</evidence>
<evidence type="ECO:0000313" key="7">
    <source>
        <dbReference type="EMBL" id="CUX80347.1"/>
    </source>
</evidence>
<dbReference type="Pfam" id="PF00639">
    <property type="entry name" value="Rotamase"/>
    <property type="match status" value="1"/>
</dbReference>
<sequence length="411" mass="44774">MPDTLSFRASLIGLALVVLAVFQIAAGPALAQSPFSAVRKVGDRVITEYDVSQRIAFLELLNASATDIRAEAISRLTAEAVQRNHARRMGVRVTPDELVEGMAEFAGRADLETEAFIAELADGGVDRESFEAFVEVGLLWRKIVGPELGPTTNVTATEIARARDVAAIRGTKRVLISEIFLPADPQYADPVAQIVGLIENARSIEEFSQIAREYSLAGSRERGGRLDWVALEQLPGQIGGPIGAAEPGQIVGPIELSGAIAFFQLRAVDSTRDIPAERVKLTYKRLLLPGGRSPETLATYADIRDRVQHCDGLDPYAAGLPDGSITDHEALMQSIPQSDAVELARLDRFETSANTVEGDNLVVLMLCRRELEQDPRPRDSQIENSLFNDRLSARSDIMLDELIADTVIVDY</sequence>
<dbReference type="InterPro" id="IPR046357">
    <property type="entry name" value="PPIase_dom_sf"/>
</dbReference>
<dbReference type="SUPFAM" id="SSF109998">
    <property type="entry name" value="Triger factor/SurA peptide-binding domain-like"/>
    <property type="match status" value="1"/>
</dbReference>
<dbReference type="Proteomes" id="UP000050413">
    <property type="component" value="Unassembled WGS sequence"/>
</dbReference>